<dbReference type="AlphaFoldDB" id="F2RVL3"/>
<protein>
    <recommendedName>
        <fullName evidence="4">C2H2-type domain-containing protein</fullName>
    </recommendedName>
</protein>
<dbReference type="HOGENOM" id="CLU_687334_0_0_1"/>
<organism evidence="2 3">
    <name type="scientific">Trichophyton tonsurans (strain CBS 112818)</name>
    <name type="common">Scalp ringworm fungus</name>
    <dbReference type="NCBI Taxonomy" id="647933"/>
    <lineage>
        <taxon>Eukaryota</taxon>
        <taxon>Fungi</taxon>
        <taxon>Dikarya</taxon>
        <taxon>Ascomycota</taxon>
        <taxon>Pezizomycotina</taxon>
        <taxon>Eurotiomycetes</taxon>
        <taxon>Eurotiomycetidae</taxon>
        <taxon>Onygenales</taxon>
        <taxon>Arthrodermataceae</taxon>
        <taxon>Trichophyton</taxon>
    </lineage>
</organism>
<feature type="region of interest" description="Disordered" evidence="1">
    <location>
        <begin position="285"/>
        <end position="334"/>
    </location>
</feature>
<feature type="compositionally biased region" description="Low complexity" evidence="1">
    <location>
        <begin position="295"/>
        <end position="312"/>
    </location>
</feature>
<evidence type="ECO:0000313" key="2">
    <source>
        <dbReference type="EMBL" id="EGD95362.1"/>
    </source>
</evidence>
<feature type="compositionally biased region" description="Polar residues" evidence="1">
    <location>
        <begin position="233"/>
        <end position="244"/>
    </location>
</feature>
<dbReference type="Gene3D" id="3.30.160.60">
    <property type="entry name" value="Classic Zinc Finger"/>
    <property type="match status" value="1"/>
</dbReference>
<accession>F2RVL3</accession>
<keyword evidence="3" id="KW-1185">Reference proteome</keyword>
<evidence type="ECO:0000313" key="3">
    <source>
        <dbReference type="Proteomes" id="UP000009172"/>
    </source>
</evidence>
<feature type="region of interest" description="Disordered" evidence="1">
    <location>
        <begin position="219"/>
        <end position="250"/>
    </location>
</feature>
<evidence type="ECO:0000256" key="1">
    <source>
        <dbReference type="SAM" id="MobiDB-lite"/>
    </source>
</evidence>
<name>F2RVL3_TRIT1</name>
<reference evidence="3" key="1">
    <citation type="journal article" date="2012" name="MBio">
        <title>Comparative genome analysis of Trichophyton rubrum and related dermatophytes reveals candidate genes involved in infection.</title>
        <authorList>
            <person name="Martinez D.A."/>
            <person name="Oliver B.G."/>
            <person name="Graeser Y."/>
            <person name="Goldberg J.M."/>
            <person name="Li W."/>
            <person name="Martinez-Rossi N.M."/>
            <person name="Monod M."/>
            <person name="Shelest E."/>
            <person name="Barton R.C."/>
            <person name="Birch E."/>
            <person name="Brakhage A.A."/>
            <person name="Chen Z."/>
            <person name="Gurr S.J."/>
            <person name="Heiman D."/>
            <person name="Heitman J."/>
            <person name="Kosti I."/>
            <person name="Rossi A."/>
            <person name="Saif S."/>
            <person name="Samalova M."/>
            <person name="Saunders C.W."/>
            <person name="Shea T."/>
            <person name="Summerbell R.C."/>
            <person name="Xu J."/>
            <person name="Young S."/>
            <person name="Zeng Q."/>
            <person name="Birren B.W."/>
            <person name="Cuomo C.A."/>
            <person name="White T.C."/>
        </authorList>
    </citation>
    <scope>NUCLEOTIDE SEQUENCE [LARGE SCALE GENOMIC DNA]</scope>
    <source>
        <strain evidence="3">CBS 112818</strain>
    </source>
</reference>
<dbReference type="OrthoDB" id="5366256at2759"/>
<dbReference type="Proteomes" id="UP000009172">
    <property type="component" value="Unassembled WGS sequence"/>
</dbReference>
<proteinExistence type="predicted"/>
<dbReference type="EMBL" id="GG698487">
    <property type="protein sequence ID" value="EGD95362.1"/>
    <property type="molecule type" value="Genomic_DNA"/>
</dbReference>
<sequence>MAAQNCEALLGIAIHNLSSTPDFLQDSTGAMQMQASSPCPSSQPFEIGLSLRGVTTPSSPNSSTSSVSLGHHSDAAEAYKYDAHSHANTCASEHGQSSRPFVCQVSPPTPLSDFMHESQPISVLDYPNMFVPDYNVDSASAFDSLQFSNVDTPVTVSTASLSMSPPLGNIPSRPSSVSDSFGIYDQPQHHHQQHPSSTLQFSRDQWNMALPIPRSTVYPEQQKMSRAMPDNCPGSNRQSMSSAHGYSDLSKPLDMHLQHLDGSIPTTQSQYGLSATSYPQAPYYTPVPSLPTTPPSTSSPTFSCSHAQAPSHSHSHHRTPSSSSPSPTALSEADLRSKPQCWDHGCNGRSFSTFSNLLRHQREKAGLSVKAECPYCGAAFTRSTARNGHLERGRCKAMREE</sequence>
<evidence type="ECO:0008006" key="4">
    <source>
        <dbReference type="Google" id="ProtNLM"/>
    </source>
</evidence>
<gene>
    <name evidence="2" type="ORF">TESG_02848</name>
</gene>